<feature type="transmembrane region" description="Helical" evidence="1">
    <location>
        <begin position="222"/>
        <end position="244"/>
    </location>
</feature>
<keyword evidence="1" id="KW-1133">Transmembrane helix</keyword>
<keyword evidence="3" id="KW-1185">Reference proteome</keyword>
<feature type="transmembrane region" description="Helical" evidence="1">
    <location>
        <begin position="169"/>
        <end position="188"/>
    </location>
</feature>
<evidence type="ECO:0000313" key="3">
    <source>
        <dbReference type="Proteomes" id="UP000198287"/>
    </source>
</evidence>
<reference evidence="2 3" key="1">
    <citation type="submission" date="2015-12" db="EMBL/GenBank/DDBJ databases">
        <title>The genome of Folsomia candida.</title>
        <authorList>
            <person name="Faddeeva A."/>
            <person name="Derks M.F."/>
            <person name="Anvar Y."/>
            <person name="Smit S."/>
            <person name="Van Straalen N."/>
            <person name="Roelofs D."/>
        </authorList>
    </citation>
    <scope>NUCLEOTIDE SEQUENCE [LARGE SCALE GENOMIC DNA]</scope>
    <source>
        <strain evidence="2 3">VU population</strain>
        <tissue evidence="2">Whole body</tissue>
    </source>
</reference>
<keyword evidence="1" id="KW-0812">Transmembrane</keyword>
<feature type="transmembrane region" description="Helical" evidence="1">
    <location>
        <begin position="52"/>
        <end position="73"/>
    </location>
</feature>
<feature type="transmembrane region" description="Helical" evidence="1">
    <location>
        <begin position="250"/>
        <end position="270"/>
    </location>
</feature>
<feature type="transmembrane region" description="Helical" evidence="1">
    <location>
        <begin position="85"/>
        <end position="111"/>
    </location>
</feature>
<dbReference type="Proteomes" id="UP000198287">
    <property type="component" value="Unassembled WGS sequence"/>
</dbReference>
<accession>A0A226EIJ0</accession>
<feature type="transmembrane region" description="Helical" evidence="1">
    <location>
        <begin position="194"/>
        <end position="215"/>
    </location>
</feature>
<sequence length="385" mass="43643">MTEARLITLVKTLTPLQALHRVAVLNEWLYSQTITFNRTTWEPKPSPKSKLFAWYFLSFLVIVMLANNYYIVLGELMSPRKDPDLSVVMYVILLICFTAYMVSTTVFFSYYCYSDELCFVLSNVCKFEGILEKSTNIVGIFLHLMITPIIVTPLAVFYNPLPKHGPVIVWFRTVTFMPFRLKVFIRILVFGSSFMHAIVLIFGYGINAFIVFLFILRRLEGLTNVAIVAMGYMLIKMTCIVPNALIFLDIMGIATIICYIQLVFALMGNIESKSADFLKALELRGDSSCRRREVKSCKHLQAWAGSYFVMRKTTRVKIFELMVVRRRNKCPGLNEQVLLSDPPEKATLRSVTTPTLGEEAGLRVTSSACLCGRSVGLGLSPHPLI</sequence>
<gene>
    <name evidence="2" type="ORF">Fcan01_08850</name>
</gene>
<keyword evidence="1" id="KW-0472">Membrane</keyword>
<proteinExistence type="predicted"/>
<feature type="transmembrane region" description="Helical" evidence="1">
    <location>
        <begin position="137"/>
        <end position="157"/>
    </location>
</feature>
<evidence type="ECO:0000313" key="2">
    <source>
        <dbReference type="EMBL" id="OXA56571.1"/>
    </source>
</evidence>
<protein>
    <submittedName>
        <fullName evidence="2">Uncharacterized protein</fullName>
    </submittedName>
</protein>
<organism evidence="2 3">
    <name type="scientific">Folsomia candida</name>
    <name type="common">Springtail</name>
    <dbReference type="NCBI Taxonomy" id="158441"/>
    <lineage>
        <taxon>Eukaryota</taxon>
        <taxon>Metazoa</taxon>
        <taxon>Ecdysozoa</taxon>
        <taxon>Arthropoda</taxon>
        <taxon>Hexapoda</taxon>
        <taxon>Collembola</taxon>
        <taxon>Entomobryomorpha</taxon>
        <taxon>Isotomoidea</taxon>
        <taxon>Isotomidae</taxon>
        <taxon>Proisotominae</taxon>
        <taxon>Folsomia</taxon>
    </lineage>
</organism>
<evidence type="ECO:0000256" key="1">
    <source>
        <dbReference type="SAM" id="Phobius"/>
    </source>
</evidence>
<name>A0A226EIJ0_FOLCA</name>
<dbReference type="AlphaFoldDB" id="A0A226EIJ0"/>
<comment type="caution">
    <text evidence="2">The sequence shown here is derived from an EMBL/GenBank/DDBJ whole genome shotgun (WGS) entry which is preliminary data.</text>
</comment>
<dbReference type="EMBL" id="LNIX01000004">
    <property type="protein sequence ID" value="OXA56571.1"/>
    <property type="molecule type" value="Genomic_DNA"/>
</dbReference>